<evidence type="ECO:0000256" key="1">
    <source>
        <dbReference type="ARBA" id="ARBA00004370"/>
    </source>
</evidence>
<keyword evidence="7" id="KW-1185">Reference proteome</keyword>
<comment type="subcellular location">
    <subcellularLocation>
        <location evidence="1">Membrane</location>
    </subcellularLocation>
</comment>
<dbReference type="Proteomes" id="UP000095009">
    <property type="component" value="Unassembled WGS sequence"/>
</dbReference>
<proteinExistence type="inferred from homology"/>
<feature type="domain" description="Cysteine-rich transmembrane" evidence="5">
    <location>
        <begin position="66"/>
        <end position="99"/>
    </location>
</feature>
<dbReference type="EMBL" id="KV454409">
    <property type="protein sequence ID" value="ODQ65961.1"/>
    <property type="molecule type" value="Genomic_DNA"/>
</dbReference>
<dbReference type="InterPro" id="IPR028144">
    <property type="entry name" value="CYSTM_dom"/>
</dbReference>
<dbReference type="PANTHER" id="PTHR47564:SF1">
    <property type="entry name" value="CYSTEINE-RICH AND TRANSMEMBRANE DOMAIN-CONTAINING PROTEIN 1"/>
    <property type="match status" value="1"/>
</dbReference>
<feature type="region of interest" description="Disordered" evidence="4">
    <location>
        <begin position="1"/>
        <end position="78"/>
    </location>
</feature>
<reference evidence="6 7" key="1">
    <citation type="journal article" date="2016" name="Proc. Natl. Acad. Sci. U.S.A.">
        <title>Comparative genomics of biotechnologically important yeasts.</title>
        <authorList>
            <person name="Riley R."/>
            <person name="Haridas S."/>
            <person name="Wolfe K.H."/>
            <person name="Lopes M.R."/>
            <person name="Hittinger C.T."/>
            <person name="Goeker M."/>
            <person name="Salamov A.A."/>
            <person name="Wisecaver J.H."/>
            <person name="Long T.M."/>
            <person name="Calvey C.H."/>
            <person name="Aerts A.L."/>
            <person name="Barry K.W."/>
            <person name="Choi C."/>
            <person name="Clum A."/>
            <person name="Coughlan A.Y."/>
            <person name="Deshpande S."/>
            <person name="Douglass A.P."/>
            <person name="Hanson S.J."/>
            <person name="Klenk H.-P."/>
            <person name="LaButti K.M."/>
            <person name="Lapidus A."/>
            <person name="Lindquist E.A."/>
            <person name="Lipzen A.M."/>
            <person name="Meier-Kolthoff J.P."/>
            <person name="Ohm R.A."/>
            <person name="Otillar R.P."/>
            <person name="Pangilinan J.L."/>
            <person name="Peng Y."/>
            <person name="Rokas A."/>
            <person name="Rosa C.A."/>
            <person name="Scheuner C."/>
            <person name="Sibirny A.A."/>
            <person name="Slot J.C."/>
            <person name="Stielow J.B."/>
            <person name="Sun H."/>
            <person name="Kurtzman C.P."/>
            <person name="Blackwell M."/>
            <person name="Grigoriev I.V."/>
            <person name="Jeffries T.W."/>
        </authorList>
    </citation>
    <scope>NUCLEOTIDE SEQUENCE [LARGE SCALE GENOMIC DNA]</scope>
    <source>
        <strain evidence="6 7">DSM 6958</strain>
    </source>
</reference>
<dbReference type="AlphaFoldDB" id="A0A1E3PKJ8"/>
<protein>
    <recommendedName>
        <fullName evidence="5">Cysteine-rich transmembrane domain-containing protein</fullName>
    </recommendedName>
</protein>
<gene>
    <name evidence="6" type="ORF">NADFUDRAFT_65793</name>
</gene>
<dbReference type="InterPro" id="IPR043240">
    <property type="entry name" value="CYSTM1-like"/>
</dbReference>
<dbReference type="Pfam" id="PF12734">
    <property type="entry name" value="CYSTM"/>
    <property type="match status" value="1"/>
</dbReference>
<organism evidence="6 7">
    <name type="scientific">Nadsonia fulvescens var. elongata DSM 6958</name>
    <dbReference type="NCBI Taxonomy" id="857566"/>
    <lineage>
        <taxon>Eukaryota</taxon>
        <taxon>Fungi</taxon>
        <taxon>Dikarya</taxon>
        <taxon>Ascomycota</taxon>
        <taxon>Saccharomycotina</taxon>
        <taxon>Dipodascomycetes</taxon>
        <taxon>Dipodascales</taxon>
        <taxon>Dipodascales incertae sedis</taxon>
        <taxon>Nadsonia</taxon>
    </lineage>
</organism>
<comment type="similarity">
    <text evidence="2">Belongs to the CYSTM1 family.</text>
</comment>
<sequence length="99" mass="10931">MSANEYYKGASDNTRAPNYPPQSYQQQGGYHDYQQQGGYPQQGGYQQGGYPQHGYPQQGYHQQQQPVYVQQQQPNSGSSGCCAGILAGLCFCCALDMCF</sequence>
<evidence type="ECO:0000259" key="5">
    <source>
        <dbReference type="Pfam" id="PF12734"/>
    </source>
</evidence>
<keyword evidence="3" id="KW-0472">Membrane</keyword>
<evidence type="ECO:0000256" key="4">
    <source>
        <dbReference type="SAM" id="MobiDB-lite"/>
    </source>
</evidence>
<feature type="compositionally biased region" description="Low complexity" evidence="4">
    <location>
        <begin position="21"/>
        <end position="74"/>
    </location>
</feature>
<evidence type="ECO:0000313" key="6">
    <source>
        <dbReference type="EMBL" id="ODQ65961.1"/>
    </source>
</evidence>
<evidence type="ECO:0000313" key="7">
    <source>
        <dbReference type="Proteomes" id="UP000095009"/>
    </source>
</evidence>
<name>A0A1E3PKJ8_9ASCO</name>
<evidence type="ECO:0000256" key="3">
    <source>
        <dbReference type="ARBA" id="ARBA00023136"/>
    </source>
</evidence>
<evidence type="ECO:0000256" key="2">
    <source>
        <dbReference type="ARBA" id="ARBA00009444"/>
    </source>
</evidence>
<dbReference type="PANTHER" id="PTHR47564">
    <property type="entry name" value="CYSTEINE-RICH AND TRANSMEMBRANE DOMAIN-CONTAINING PROTEIN 1"/>
    <property type="match status" value="1"/>
</dbReference>
<dbReference type="STRING" id="857566.A0A1E3PKJ8"/>
<accession>A0A1E3PKJ8</accession>
<dbReference type="GO" id="GO:0016020">
    <property type="term" value="C:membrane"/>
    <property type="evidence" value="ECO:0007669"/>
    <property type="project" value="UniProtKB-SubCell"/>
</dbReference>